<proteinExistence type="predicted"/>
<dbReference type="EMBL" id="CNFU01000320">
    <property type="protein sequence ID" value="CKR61276.1"/>
    <property type="molecule type" value="Genomic_DNA"/>
</dbReference>
<accession>A0A655A0I4</accession>
<gene>
    <name evidence="1" type="ORF">ERS027661_01756</name>
</gene>
<evidence type="ECO:0000313" key="2">
    <source>
        <dbReference type="Proteomes" id="UP000049023"/>
    </source>
</evidence>
<evidence type="ECO:0000313" key="1">
    <source>
        <dbReference type="EMBL" id="CKR61276.1"/>
    </source>
</evidence>
<name>A0A655A0I4_MYCTX</name>
<protein>
    <submittedName>
        <fullName evidence="1">Uncharacterized protein</fullName>
    </submittedName>
</protein>
<reference evidence="1 2" key="1">
    <citation type="submission" date="2015-03" db="EMBL/GenBank/DDBJ databases">
        <authorList>
            <consortium name="Pathogen Informatics"/>
        </authorList>
    </citation>
    <scope>NUCLEOTIDE SEQUENCE [LARGE SCALE GENOMIC DNA]</scope>
    <source>
        <strain evidence="1 2">Bir 187</strain>
    </source>
</reference>
<sequence length="178" mass="19474">MADAEMLFEAVEDGVAAHDGAQRVRAHTHQVLAGGAPAVHGVEAGHRRHLGPGQPELIGAEPQTRRRQVGILALHQVQQRQQRRAPVGIAADDLLGVDLQPRQYVRRIRPRSALDDKLVGFVRWRSEPDEHRLTGWLCHRSTPPMTGSMLATAAIKSATIPPSHIAATDCRLVKEGSR</sequence>
<dbReference type="AlphaFoldDB" id="A0A655A0I4"/>
<organism evidence="1 2">
    <name type="scientific">Mycobacterium tuberculosis</name>
    <dbReference type="NCBI Taxonomy" id="1773"/>
    <lineage>
        <taxon>Bacteria</taxon>
        <taxon>Bacillati</taxon>
        <taxon>Actinomycetota</taxon>
        <taxon>Actinomycetes</taxon>
        <taxon>Mycobacteriales</taxon>
        <taxon>Mycobacteriaceae</taxon>
        <taxon>Mycobacterium</taxon>
        <taxon>Mycobacterium tuberculosis complex</taxon>
    </lineage>
</organism>
<dbReference type="Proteomes" id="UP000049023">
    <property type="component" value="Unassembled WGS sequence"/>
</dbReference>